<accession>A0AA36AY52</accession>
<proteinExistence type="predicted"/>
<feature type="compositionally biased region" description="Polar residues" evidence="1">
    <location>
        <begin position="104"/>
        <end position="116"/>
    </location>
</feature>
<reference evidence="2" key="1">
    <citation type="submission" date="2023-08" db="EMBL/GenBank/DDBJ databases">
        <authorList>
            <person name="Alioto T."/>
            <person name="Alioto T."/>
            <person name="Gomez Garrido J."/>
        </authorList>
    </citation>
    <scope>NUCLEOTIDE SEQUENCE</scope>
</reference>
<feature type="compositionally biased region" description="Polar residues" evidence="1">
    <location>
        <begin position="261"/>
        <end position="274"/>
    </location>
</feature>
<feature type="region of interest" description="Disordered" evidence="1">
    <location>
        <begin position="1"/>
        <end position="41"/>
    </location>
</feature>
<feature type="compositionally biased region" description="Low complexity" evidence="1">
    <location>
        <begin position="94"/>
        <end position="103"/>
    </location>
</feature>
<evidence type="ECO:0000313" key="3">
    <source>
        <dbReference type="Proteomes" id="UP001162480"/>
    </source>
</evidence>
<feature type="region of interest" description="Disordered" evidence="1">
    <location>
        <begin position="403"/>
        <end position="429"/>
    </location>
</feature>
<keyword evidence="3" id="KW-1185">Reference proteome</keyword>
<organism evidence="2 3">
    <name type="scientific">Octopus vulgaris</name>
    <name type="common">Common octopus</name>
    <dbReference type="NCBI Taxonomy" id="6645"/>
    <lineage>
        <taxon>Eukaryota</taxon>
        <taxon>Metazoa</taxon>
        <taxon>Spiralia</taxon>
        <taxon>Lophotrochozoa</taxon>
        <taxon>Mollusca</taxon>
        <taxon>Cephalopoda</taxon>
        <taxon>Coleoidea</taxon>
        <taxon>Octopodiformes</taxon>
        <taxon>Octopoda</taxon>
        <taxon>Incirrata</taxon>
        <taxon>Octopodidae</taxon>
        <taxon>Octopus</taxon>
    </lineage>
</organism>
<feature type="compositionally biased region" description="Polar residues" evidence="1">
    <location>
        <begin position="541"/>
        <end position="554"/>
    </location>
</feature>
<feature type="compositionally biased region" description="Basic and acidic residues" evidence="1">
    <location>
        <begin position="159"/>
        <end position="168"/>
    </location>
</feature>
<feature type="compositionally biased region" description="Low complexity" evidence="1">
    <location>
        <begin position="302"/>
        <end position="315"/>
    </location>
</feature>
<evidence type="ECO:0000256" key="1">
    <source>
        <dbReference type="SAM" id="MobiDB-lite"/>
    </source>
</evidence>
<feature type="region of interest" description="Disordered" evidence="1">
    <location>
        <begin position="231"/>
        <end position="282"/>
    </location>
</feature>
<feature type="compositionally biased region" description="Polar residues" evidence="1">
    <location>
        <begin position="56"/>
        <end position="67"/>
    </location>
</feature>
<feature type="compositionally biased region" description="Basic residues" evidence="1">
    <location>
        <begin position="359"/>
        <end position="370"/>
    </location>
</feature>
<dbReference type="AlphaFoldDB" id="A0AA36AY52"/>
<dbReference type="Proteomes" id="UP001162480">
    <property type="component" value="Chromosome 6"/>
</dbReference>
<protein>
    <submittedName>
        <fullName evidence="2">Uncharacterized protein</fullName>
    </submittedName>
</protein>
<feature type="compositionally biased region" description="Polar residues" evidence="1">
    <location>
        <begin position="174"/>
        <end position="183"/>
    </location>
</feature>
<feature type="region of interest" description="Disordered" evidence="1">
    <location>
        <begin position="452"/>
        <end position="477"/>
    </location>
</feature>
<feature type="compositionally biased region" description="Basic and acidic residues" evidence="1">
    <location>
        <begin position="241"/>
        <end position="256"/>
    </location>
</feature>
<sequence length="840" mass="92082">MGRKKETPVTQKLKTLKGSPDIVLDADSPKTEKPQVVKRSSRIRKIQSNISEITQNKTTKASSTMAILNTDMPKEVTSELSPKMFYSKRRSSRSVKSVGKSDSTSSNVPSRVTQAKKTIPLNENDEDLKETDDAVAGISPKSFYSRSRKRSQVQPVPKDLSKKLKLTEKPLGSRRSSTKQQVGEQVAEQILNELSNNSKDKKLFPVAEVLESVVNDDCAISKSVASKQTRVSRIKNNSSKVPDDIASTKKAPEMTVRKSLRTSTNTQIQTSSKAPVSRRKNSGLTIAEIVAEVSTEGASGLKSSSSNIKTDSSTSVNSSDAVEKGKPNLGGSLNTASAEKKLQGNQKMSTESSNCTSKNTKRKTTKKSLSKKASGSAESDWDKSLLLVTDELDSSKNVYDFEEFQVGSSKGSGRKSTSRRNTYSGLQSSMDKKLSVKKIAAIKAVFNDKKKKVSTGSKKAKVNKTTKTVQPSKKNLGKHIAVNKAVPVNGNWDQSEKCKVPVVDKMSVTPEDQLLNGAVSFREIEKEKSKKHLENKIVSKINPSSNRQGAMTVTAESGSIWPGLNVVPTKYTQLKRSPMEGPPRKVQQTVLPKCLPPALKNTASEYSDKKIGAKKPQFPGSSSSKKQIVECDNLGLILNNPPPVGDTNNHIDLFTYPVPITKKKKVKTDQSGKLKENKETPSKGFMDFLYAGSVKRYLKPLKQPVPEKPDTSPPALMLPKFLTTDTSTPNTSLVTDNVPAAKDFGTKSFCISPVKDFQSPASMRTYAHVSRRSSLQSLFTSRTNGGHCIDGDSILQEKKNCKSKVKNKGPVRKNGEMEKWAERMSNEFDEIENFELSIEE</sequence>
<feature type="compositionally biased region" description="Polar residues" evidence="1">
    <location>
        <begin position="331"/>
        <end position="351"/>
    </location>
</feature>
<feature type="region of interest" description="Disordered" evidence="1">
    <location>
        <begin position="56"/>
        <end position="184"/>
    </location>
</feature>
<feature type="region of interest" description="Disordered" evidence="1">
    <location>
        <begin position="535"/>
        <end position="554"/>
    </location>
</feature>
<gene>
    <name evidence="2" type="ORF">OCTVUL_1B006963</name>
</gene>
<feature type="region of interest" description="Disordered" evidence="1">
    <location>
        <begin position="296"/>
        <end position="380"/>
    </location>
</feature>
<feature type="compositionally biased region" description="Polar residues" evidence="1">
    <location>
        <begin position="231"/>
        <end position="240"/>
    </location>
</feature>
<feature type="region of interest" description="Disordered" evidence="1">
    <location>
        <begin position="574"/>
        <end position="626"/>
    </location>
</feature>
<feature type="compositionally biased region" description="Basic residues" evidence="1">
    <location>
        <begin position="452"/>
        <end position="464"/>
    </location>
</feature>
<dbReference type="EMBL" id="OX597819">
    <property type="protein sequence ID" value="CAI9724435.1"/>
    <property type="molecule type" value="Genomic_DNA"/>
</dbReference>
<name>A0AA36AY52_OCTVU</name>
<evidence type="ECO:0000313" key="2">
    <source>
        <dbReference type="EMBL" id="CAI9724435.1"/>
    </source>
</evidence>